<sequence>MRIMSLIHLENRFYFITGAWGGANTAKVRQIMKNPHIEFVMQVERDGDIGNIRAAGLAFLEDDPTIRERLFREIGWVNNYFKGPKDPSYVVLGMEVASYQYRPPGRREIISIEA</sequence>
<evidence type="ECO:0000313" key="1">
    <source>
        <dbReference type="EMBL" id="GAF93817.1"/>
    </source>
</evidence>
<dbReference type="SUPFAM" id="SSF50475">
    <property type="entry name" value="FMN-binding split barrel"/>
    <property type="match status" value="1"/>
</dbReference>
<reference evidence="1" key="1">
    <citation type="journal article" date="2014" name="Front. Microbiol.">
        <title>High frequency of phylogenetically diverse reductive dehalogenase-homologous genes in deep subseafloor sedimentary metagenomes.</title>
        <authorList>
            <person name="Kawai M."/>
            <person name="Futagami T."/>
            <person name="Toyoda A."/>
            <person name="Takaki Y."/>
            <person name="Nishi S."/>
            <person name="Hori S."/>
            <person name="Arai W."/>
            <person name="Tsubouchi T."/>
            <person name="Morono Y."/>
            <person name="Uchiyama I."/>
            <person name="Ito T."/>
            <person name="Fujiyama A."/>
            <person name="Inagaki F."/>
            <person name="Takami H."/>
        </authorList>
    </citation>
    <scope>NUCLEOTIDE SEQUENCE</scope>
    <source>
        <strain evidence="1">Expedition CK06-06</strain>
    </source>
</reference>
<protein>
    <recommendedName>
        <fullName evidence="2">Pyridoxamine 5'-phosphate oxidase putative domain-containing protein</fullName>
    </recommendedName>
</protein>
<proteinExistence type="predicted"/>
<gene>
    <name evidence="1" type="ORF">S01H1_21309</name>
</gene>
<dbReference type="Gene3D" id="2.30.110.10">
    <property type="entry name" value="Electron Transport, Fmn-binding Protein, Chain A"/>
    <property type="match status" value="1"/>
</dbReference>
<accession>X0U079</accession>
<dbReference type="AlphaFoldDB" id="X0U079"/>
<name>X0U079_9ZZZZ</name>
<organism evidence="1">
    <name type="scientific">marine sediment metagenome</name>
    <dbReference type="NCBI Taxonomy" id="412755"/>
    <lineage>
        <taxon>unclassified sequences</taxon>
        <taxon>metagenomes</taxon>
        <taxon>ecological metagenomes</taxon>
    </lineage>
</organism>
<dbReference type="InterPro" id="IPR012349">
    <property type="entry name" value="Split_barrel_FMN-bd"/>
</dbReference>
<comment type="caution">
    <text evidence="1">The sequence shown here is derived from an EMBL/GenBank/DDBJ whole genome shotgun (WGS) entry which is preliminary data.</text>
</comment>
<dbReference type="EMBL" id="BARS01011796">
    <property type="protein sequence ID" value="GAF93817.1"/>
    <property type="molecule type" value="Genomic_DNA"/>
</dbReference>
<evidence type="ECO:0008006" key="2">
    <source>
        <dbReference type="Google" id="ProtNLM"/>
    </source>
</evidence>